<dbReference type="OrthoDB" id="7410966at2"/>
<name>A0A844ZW80_9SPHN</name>
<sequence length="51" mass="5446">MFDHSFFSSKVGHAALVSVAAMIAFTVFAQMQHEVASAHSLLTISPLVELA</sequence>
<dbReference type="AlphaFoldDB" id="A0A844ZW80"/>
<dbReference type="EMBL" id="WTYH01000001">
    <property type="protein sequence ID" value="MXO92551.1"/>
    <property type="molecule type" value="Genomic_DNA"/>
</dbReference>
<dbReference type="RefSeq" id="WP_160731800.1">
    <property type="nucleotide sequence ID" value="NZ_BMJK01000001.1"/>
</dbReference>
<proteinExistence type="predicted"/>
<gene>
    <name evidence="1" type="ORF">GRI62_02890</name>
</gene>
<reference evidence="1 2" key="1">
    <citation type="submission" date="2019-12" db="EMBL/GenBank/DDBJ databases">
        <title>Genomic-based taxomic classification of the family Erythrobacteraceae.</title>
        <authorList>
            <person name="Xu L."/>
        </authorList>
    </citation>
    <scope>NUCLEOTIDE SEQUENCE [LARGE SCALE GENOMIC DNA]</scope>
    <source>
        <strain evidence="1 2">RC4-10-4</strain>
    </source>
</reference>
<comment type="caution">
    <text evidence="1">The sequence shown here is derived from an EMBL/GenBank/DDBJ whole genome shotgun (WGS) entry which is preliminary data.</text>
</comment>
<protein>
    <submittedName>
        <fullName evidence="1">Uncharacterized protein</fullName>
    </submittedName>
</protein>
<organism evidence="1 2">
    <name type="scientific">Aurantiacibacter arachoides</name>
    <dbReference type="NCBI Taxonomy" id="1850444"/>
    <lineage>
        <taxon>Bacteria</taxon>
        <taxon>Pseudomonadati</taxon>
        <taxon>Pseudomonadota</taxon>
        <taxon>Alphaproteobacteria</taxon>
        <taxon>Sphingomonadales</taxon>
        <taxon>Erythrobacteraceae</taxon>
        <taxon>Aurantiacibacter</taxon>
    </lineage>
</organism>
<evidence type="ECO:0000313" key="1">
    <source>
        <dbReference type="EMBL" id="MXO92551.1"/>
    </source>
</evidence>
<keyword evidence="2" id="KW-1185">Reference proteome</keyword>
<dbReference type="Proteomes" id="UP000460626">
    <property type="component" value="Unassembled WGS sequence"/>
</dbReference>
<evidence type="ECO:0000313" key="2">
    <source>
        <dbReference type="Proteomes" id="UP000460626"/>
    </source>
</evidence>
<accession>A0A844ZW80</accession>